<proteinExistence type="predicted"/>
<dbReference type="InterPro" id="IPR039672">
    <property type="entry name" value="MFS_2"/>
</dbReference>
<keyword evidence="1" id="KW-0472">Membrane</keyword>
<sequence>MTIPARRLLAYAGPGVPIAAMGLPLVVFLPPYYATELGFDLALVGLVFGLVRALDTAFDPLVGHWADNTRTRFGRFKPWIAGGGLLLMASVGAVFFPPEGIGISWLIVGLLFLYCGYSLANVPHVSWGATLSNDYHERSRVYSYWQGGHILGLVLVLALPAILSGVMGADAPPAVHGMGAFILIAIPITIVAALVLVPRTNASLERQRFGWSDFRRMVQDPGLRLLLIADVSVNLAAGATGTLFRFFAEDARGFTVEVASLGLLFYFVSGLLALPLWLKIAKRIGKAKAGAYAALYGAVAHIIAAFMFDADNLLISVIAIMFAGLAYAAPGFLLRAMLADLSEVERAAGRPDRVGLYNAALTTAQKVGYVIPVAVLFPILSLAGFDPGVAGGNSPEAIRALELIWLIASPILLLPAIILQFRYRADQERHISGRAAARDQGGSRP</sequence>
<keyword evidence="1" id="KW-0812">Transmembrane</keyword>
<feature type="transmembrane region" description="Helical" evidence="1">
    <location>
        <begin position="9"/>
        <end position="29"/>
    </location>
</feature>
<dbReference type="Proteomes" id="UP000722336">
    <property type="component" value="Unassembled WGS sequence"/>
</dbReference>
<feature type="transmembrane region" description="Helical" evidence="1">
    <location>
        <begin position="403"/>
        <end position="421"/>
    </location>
</feature>
<feature type="transmembrane region" description="Helical" evidence="1">
    <location>
        <begin position="290"/>
        <end position="308"/>
    </location>
</feature>
<gene>
    <name evidence="2" type="ORF">KCG44_00415</name>
</gene>
<feature type="transmembrane region" description="Helical" evidence="1">
    <location>
        <begin position="225"/>
        <end position="247"/>
    </location>
</feature>
<evidence type="ECO:0000256" key="1">
    <source>
        <dbReference type="SAM" id="Phobius"/>
    </source>
</evidence>
<feature type="transmembrane region" description="Helical" evidence="1">
    <location>
        <begin position="175"/>
        <end position="197"/>
    </location>
</feature>
<comment type="caution">
    <text evidence="2">The sequence shown here is derived from an EMBL/GenBank/DDBJ whole genome shotgun (WGS) entry which is preliminary data.</text>
</comment>
<keyword evidence="3" id="KW-1185">Reference proteome</keyword>
<dbReference type="PANTHER" id="PTHR11328:SF24">
    <property type="entry name" value="MAJOR FACILITATOR SUPERFAMILY (MFS) PROFILE DOMAIN-CONTAINING PROTEIN"/>
    <property type="match status" value="1"/>
</dbReference>
<name>A0ABS6SA38_9SPHN</name>
<feature type="transmembrane region" description="Helical" evidence="1">
    <location>
        <begin position="41"/>
        <end position="58"/>
    </location>
</feature>
<evidence type="ECO:0000313" key="2">
    <source>
        <dbReference type="EMBL" id="MBV7255238.1"/>
    </source>
</evidence>
<dbReference type="PANTHER" id="PTHR11328">
    <property type="entry name" value="MAJOR FACILITATOR SUPERFAMILY DOMAIN-CONTAINING PROTEIN"/>
    <property type="match status" value="1"/>
</dbReference>
<feature type="transmembrane region" description="Helical" evidence="1">
    <location>
        <begin position="141"/>
        <end position="163"/>
    </location>
</feature>
<keyword evidence="1" id="KW-1133">Transmembrane helix</keyword>
<dbReference type="RefSeq" id="WP_218443509.1">
    <property type="nucleotide sequence ID" value="NZ_JAGSPA010000001.1"/>
</dbReference>
<feature type="transmembrane region" description="Helical" evidence="1">
    <location>
        <begin position="259"/>
        <end position="278"/>
    </location>
</feature>
<feature type="transmembrane region" description="Helical" evidence="1">
    <location>
        <begin position="79"/>
        <end position="96"/>
    </location>
</feature>
<dbReference type="EMBL" id="JAGSPA010000001">
    <property type="protein sequence ID" value="MBV7255238.1"/>
    <property type="molecule type" value="Genomic_DNA"/>
</dbReference>
<feature type="transmembrane region" description="Helical" evidence="1">
    <location>
        <begin position="314"/>
        <end position="334"/>
    </location>
</feature>
<evidence type="ECO:0000313" key="3">
    <source>
        <dbReference type="Proteomes" id="UP000722336"/>
    </source>
</evidence>
<organism evidence="2 3">
    <name type="scientific">Pacificimonas pallii</name>
    <dbReference type="NCBI Taxonomy" id="2827236"/>
    <lineage>
        <taxon>Bacteria</taxon>
        <taxon>Pseudomonadati</taxon>
        <taxon>Pseudomonadota</taxon>
        <taxon>Alphaproteobacteria</taxon>
        <taxon>Sphingomonadales</taxon>
        <taxon>Sphingosinicellaceae</taxon>
        <taxon>Pacificimonas</taxon>
    </lineage>
</organism>
<reference evidence="2 3" key="1">
    <citation type="submission" date="2021-04" db="EMBL/GenBank/DDBJ databases">
        <authorList>
            <person name="Pira H."/>
            <person name="Risdian C."/>
            <person name="Wink J."/>
        </authorList>
    </citation>
    <scope>NUCLEOTIDE SEQUENCE [LARGE SCALE GENOMIC DNA]</scope>
    <source>
        <strain evidence="2 3">WHA3</strain>
    </source>
</reference>
<feature type="transmembrane region" description="Helical" evidence="1">
    <location>
        <begin position="102"/>
        <end position="120"/>
    </location>
</feature>
<protein>
    <submittedName>
        <fullName evidence="2">MFS transporter</fullName>
    </submittedName>
</protein>
<dbReference type="Pfam" id="PF13347">
    <property type="entry name" value="MFS_2"/>
    <property type="match status" value="1"/>
</dbReference>
<accession>A0ABS6SA38</accession>
<feature type="transmembrane region" description="Helical" evidence="1">
    <location>
        <begin position="355"/>
        <end position="383"/>
    </location>
</feature>